<dbReference type="InterPro" id="IPR020616">
    <property type="entry name" value="Thiolase_N"/>
</dbReference>
<dbReference type="InterPro" id="IPR002155">
    <property type="entry name" value="Thiolase"/>
</dbReference>
<sequence>MNEVIIASAVRTPIGAFQGNFRDMAAVELGAVVMEEACKRANIASEQIDQVYMGQVLQAGIGMNGARQAAVKAGIPVCVPATNVNLVCGSGMQTVMLGAQCIRSGDAGVIMAGGMENMTHSPYLLKQARQGYRYGHGELVDSVLLDGLTCAIIKQPMGVTAERLAERYGLTREQQDAFALQSQQRAEAAMRDGRFEEETVAISIADRKGSARLIATDEHPRPGLTMEALGKLKPAFSAQGTVTAGNSSGINDGAAAVVLCSSEAAAAHQLAPIASIRGYAAVGLEPEWMGLGPVPAIKQALLKAGLRLQDIGLFEINEAFAAQALAVMHELELEPERVNVNGGAIALGHPIGASGTRVLVTLIHEMQRRQVRYGAAALCVGGGHGVAVVVERG</sequence>
<evidence type="ECO:0000313" key="9">
    <source>
        <dbReference type="EMBL" id="MCE5171526.1"/>
    </source>
</evidence>
<dbReference type="PANTHER" id="PTHR18919">
    <property type="entry name" value="ACETYL-COA C-ACYLTRANSFERASE"/>
    <property type="match status" value="1"/>
</dbReference>
<keyword evidence="10" id="KW-1185">Reference proteome</keyword>
<evidence type="ECO:0000256" key="2">
    <source>
        <dbReference type="ARBA" id="ARBA00012705"/>
    </source>
</evidence>
<protein>
    <recommendedName>
        <fullName evidence="2">acetyl-CoA C-acetyltransferase</fullName>
        <ecNumber evidence="2">2.3.1.9</ecNumber>
    </recommendedName>
    <alternativeName>
        <fullName evidence="5">Acetoacetyl-CoA thiolase</fullName>
    </alternativeName>
</protein>
<dbReference type="Gene3D" id="3.40.47.10">
    <property type="match status" value="2"/>
</dbReference>
<evidence type="ECO:0000256" key="3">
    <source>
        <dbReference type="ARBA" id="ARBA00022679"/>
    </source>
</evidence>
<evidence type="ECO:0000259" key="7">
    <source>
        <dbReference type="Pfam" id="PF00108"/>
    </source>
</evidence>
<dbReference type="Proteomes" id="UP001199916">
    <property type="component" value="Unassembled WGS sequence"/>
</dbReference>
<dbReference type="PIRSF" id="PIRSF000429">
    <property type="entry name" value="Ac-CoA_Ac_transf"/>
    <property type="match status" value="1"/>
</dbReference>
<dbReference type="PANTHER" id="PTHR18919:SF107">
    <property type="entry name" value="ACETYL-COA ACETYLTRANSFERASE, CYTOSOLIC"/>
    <property type="match status" value="1"/>
</dbReference>
<dbReference type="PROSITE" id="PS00098">
    <property type="entry name" value="THIOLASE_1"/>
    <property type="match status" value="1"/>
</dbReference>
<dbReference type="Pfam" id="PF00108">
    <property type="entry name" value="Thiolase_N"/>
    <property type="match status" value="1"/>
</dbReference>
<dbReference type="InterPro" id="IPR020613">
    <property type="entry name" value="Thiolase_CS"/>
</dbReference>
<proteinExistence type="inferred from homology"/>
<organism evidence="9 10">
    <name type="scientific">Paenibacillus profundus</name>
    <dbReference type="NCBI Taxonomy" id="1173085"/>
    <lineage>
        <taxon>Bacteria</taxon>
        <taxon>Bacillati</taxon>
        <taxon>Bacillota</taxon>
        <taxon>Bacilli</taxon>
        <taxon>Bacillales</taxon>
        <taxon>Paenibacillaceae</taxon>
        <taxon>Paenibacillus</taxon>
    </lineage>
</organism>
<evidence type="ECO:0000256" key="1">
    <source>
        <dbReference type="ARBA" id="ARBA00010982"/>
    </source>
</evidence>
<gene>
    <name evidence="9" type="ORF">LQV63_19680</name>
</gene>
<feature type="domain" description="Thiolase N-terminal" evidence="7">
    <location>
        <begin position="4"/>
        <end position="262"/>
    </location>
</feature>
<dbReference type="EMBL" id="JAJNBZ010000018">
    <property type="protein sequence ID" value="MCE5171526.1"/>
    <property type="molecule type" value="Genomic_DNA"/>
</dbReference>
<name>A0ABS8YID1_9BACL</name>
<dbReference type="PROSITE" id="PS00099">
    <property type="entry name" value="THIOLASE_3"/>
    <property type="match status" value="1"/>
</dbReference>
<comment type="caution">
    <text evidence="9">The sequence shown here is derived from an EMBL/GenBank/DDBJ whole genome shotgun (WGS) entry which is preliminary data.</text>
</comment>
<dbReference type="SUPFAM" id="SSF53901">
    <property type="entry name" value="Thiolase-like"/>
    <property type="match status" value="2"/>
</dbReference>
<dbReference type="Pfam" id="PF02803">
    <property type="entry name" value="Thiolase_C"/>
    <property type="match status" value="1"/>
</dbReference>
<evidence type="ECO:0000259" key="8">
    <source>
        <dbReference type="Pfam" id="PF02803"/>
    </source>
</evidence>
<comment type="similarity">
    <text evidence="1 6">Belongs to the thiolase-like superfamily. Thiolase family.</text>
</comment>
<dbReference type="RefSeq" id="WP_233697979.1">
    <property type="nucleotide sequence ID" value="NZ_JAJNBZ010000018.1"/>
</dbReference>
<evidence type="ECO:0000256" key="4">
    <source>
        <dbReference type="ARBA" id="ARBA00023315"/>
    </source>
</evidence>
<reference evidence="9 10" key="1">
    <citation type="submission" date="2021-11" db="EMBL/GenBank/DDBJ databases">
        <title>Draft genome sequence of Paenibacillus profundus YoMME, a new Gram-positive bacteria with exoelectrogenic properties.</title>
        <authorList>
            <person name="Hubenova Y."/>
            <person name="Hubenova E."/>
            <person name="Manasiev Y."/>
            <person name="Peykov S."/>
            <person name="Mitov M."/>
        </authorList>
    </citation>
    <scope>NUCLEOTIDE SEQUENCE [LARGE SCALE GENOMIC DNA]</scope>
    <source>
        <strain evidence="9 10">YoMME</strain>
    </source>
</reference>
<evidence type="ECO:0000256" key="5">
    <source>
        <dbReference type="ARBA" id="ARBA00030755"/>
    </source>
</evidence>
<dbReference type="InterPro" id="IPR020617">
    <property type="entry name" value="Thiolase_C"/>
</dbReference>
<dbReference type="InterPro" id="IPR016039">
    <property type="entry name" value="Thiolase-like"/>
</dbReference>
<dbReference type="InterPro" id="IPR020610">
    <property type="entry name" value="Thiolase_AS"/>
</dbReference>
<keyword evidence="4 6" id="KW-0012">Acyltransferase</keyword>
<dbReference type="PROSITE" id="PS00737">
    <property type="entry name" value="THIOLASE_2"/>
    <property type="match status" value="1"/>
</dbReference>
<keyword evidence="3 6" id="KW-0808">Transferase</keyword>
<evidence type="ECO:0000256" key="6">
    <source>
        <dbReference type="RuleBase" id="RU003557"/>
    </source>
</evidence>
<dbReference type="EC" id="2.3.1.9" evidence="2"/>
<dbReference type="InterPro" id="IPR020615">
    <property type="entry name" value="Thiolase_acyl_enz_int_AS"/>
</dbReference>
<dbReference type="CDD" id="cd00751">
    <property type="entry name" value="thiolase"/>
    <property type="match status" value="1"/>
</dbReference>
<dbReference type="NCBIfam" id="TIGR01930">
    <property type="entry name" value="AcCoA-C-Actrans"/>
    <property type="match status" value="1"/>
</dbReference>
<feature type="domain" description="Thiolase C-terminal" evidence="8">
    <location>
        <begin position="271"/>
        <end position="392"/>
    </location>
</feature>
<accession>A0ABS8YID1</accession>
<evidence type="ECO:0000313" key="10">
    <source>
        <dbReference type="Proteomes" id="UP001199916"/>
    </source>
</evidence>